<dbReference type="GO" id="GO:0003729">
    <property type="term" value="F:mRNA binding"/>
    <property type="evidence" value="ECO:0007669"/>
    <property type="project" value="TreeGrafter"/>
</dbReference>
<comment type="caution">
    <text evidence="5">The sequence shown here is derived from an EMBL/GenBank/DDBJ whole genome shotgun (WGS) entry which is preliminary data.</text>
</comment>
<gene>
    <name evidence="5" type="ORF">GBAR_LOCUS6436</name>
</gene>
<dbReference type="CDD" id="cd22414">
    <property type="entry name" value="KH-I_Vigilin_rpt11"/>
    <property type="match status" value="1"/>
</dbReference>
<dbReference type="EMBL" id="CASHTH010000978">
    <property type="protein sequence ID" value="CAI8009636.1"/>
    <property type="molecule type" value="Genomic_DNA"/>
</dbReference>
<name>A0AA35RG06_GEOBA</name>
<dbReference type="PANTHER" id="PTHR10627">
    <property type="entry name" value="SCP160"/>
    <property type="match status" value="1"/>
</dbReference>
<dbReference type="AlphaFoldDB" id="A0AA35RG06"/>
<evidence type="ECO:0000256" key="1">
    <source>
        <dbReference type="ARBA" id="ARBA00022737"/>
    </source>
</evidence>
<organism evidence="5 6">
    <name type="scientific">Geodia barretti</name>
    <name type="common">Barrett's horny sponge</name>
    <dbReference type="NCBI Taxonomy" id="519541"/>
    <lineage>
        <taxon>Eukaryota</taxon>
        <taxon>Metazoa</taxon>
        <taxon>Porifera</taxon>
        <taxon>Demospongiae</taxon>
        <taxon>Heteroscleromorpha</taxon>
        <taxon>Tetractinellida</taxon>
        <taxon>Astrophorina</taxon>
        <taxon>Geodiidae</taxon>
        <taxon>Geodia</taxon>
    </lineage>
</organism>
<dbReference type="InterPro" id="IPR004087">
    <property type="entry name" value="KH_dom"/>
</dbReference>
<dbReference type="SMART" id="SM00322">
    <property type="entry name" value="KH"/>
    <property type="match status" value="2"/>
</dbReference>
<keyword evidence="6" id="KW-1185">Reference proteome</keyword>
<dbReference type="InterPro" id="IPR004088">
    <property type="entry name" value="KH_dom_type_1"/>
</dbReference>
<feature type="domain" description="K Homology" evidence="4">
    <location>
        <begin position="57"/>
        <end position="126"/>
    </location>
</feature>
<sequence length="223" mass="24993">MQNLLQINHVRDQFGARVIFPQRNSDDDAETITIMGKKEKAEAVKDHLQKLIKELDNIVEVEMQVAQKYHKHFVQRRGQLVQDISAENGGVIISFPRSGTNSDKVMLKGAKQCIDGARTRILEVVEDLEAQVAVKCEIDSKLHRSILGQRGAHVQAITSEHNVSIKFPDREPQQLRSQPSEEGEESAPPPADDPARNLILITGRKENCEAAKLALMVRLTCFL</sequence>
<dbReference type="Pfam" id="PF00013">
    <property type="entry name" value="KH_1"/>
    <property type="match status" value="3"/>
</dbReference>
<protein>
    <submittedName>
        <fullName evidence="5">Vigilin</fullName>
    </submittedName>
</protein>
<evidence type="ECO:0000313" key="6">
    <source>
        <dbReference type="Proteomes" id="UP001174909"/>
    </source>
</evidence>
<feature type="domain" description="K Homology" evidence="4">
    <location>
        <begin position="130"/>
        <end position="220"/>
    </location>
</feature>
<dbReference type="SUPFAM" id="SSF54791">
    <property type="entry name" value="Eukaryotic type KH-domain (KH-domain type I)"/>
    <property type="match status" value="3"/>
</dbReference>
<evidence type="ECO:0000259" key="4">
    <source>
        <dbReference type="SMART" id="SM00322"/>
    </source>
</evidence>
<dbReference type="PANTHER" id="PTHR10627:SF31">
    <property type="entry name" value="DODECA-SATELLITE-BINDING PROTEIN 1, ISOFORM A"/>
    <property type="match status" value="1"/>
</dbReference>
<dbReference type="InterPro" id="IPR036612">
    <property type="entry name" value="KH_dom_type_1_sf"/>
</dbReference>
<feature type="region of interest" description="Disordered" evidence="3">
    <location>
        <begin position="161"/>
        <end position="196"/>
    </location>
</feature>
<evidence type="ECO:0000313" key="5">
    <source>
        <dbReference type="EMBL" id="CAI8009636.1"/>
    </source>
</evidence>
<keyword evidence="2" id="KW-0694">RNA-binding</keyword>
<evidence type="ECO:0000256" key="3">
    <source>
        <dbReference type="SAM" id="MobiDB-lite"/>
    </source>
</evidence>
<dbReference type="PROSITE" id="PS50084">
    <property type="entry name" value="KH_TYPE_1"/>
    <property type="match status" value="2"/>
</dbReference>
<evidence type="ECO:0000256" key="2">
    <source>
        <dbReference type="PROSITE-ProRule" id="PRU00117"/>
    </source>
</evidence>
<reference evidence="5" key="1">
    <citation type="submission" date="2023-03" db="EMBL/GenBank/DDBJ databases">
        <authorList>
            <person name="Steffen K."/>
            <person name="Cardenas P."/>
        </authorList>
    </citation>
    <scope>NUCLEOTIDE SEQUENCE</scope>
</reference>
<proteinExistence type="predicted"/>
<accession>A0AA35RG06</accession>
<dbReference type="Gene3D" id="3.30.1370.10">
    <property type="entry name" value="K Homology domain, type 1"/>
    <property type="match status" value="3"/>
</dbReference>
<dbReference type="Proteomes" id="UP001174909">
    <property type="component" value="Unassembled WGS sequence"/>
</dbReference>
<keyword evidence="1" id="KW-0677">Repeat</keyword>